<feature type="active site" description="Charge relay system" evidence="2">
    <location>
        <position position="142"/>
    </location>
</feature>
<dbReference type="InterPro" id="IPR050960">
    <property type="entry name" value="AB_hydrolase_4_sf"/>
</dbReference>
<dbReference type="PANTHER" id="PTHR10794:SF94">
    <property type="entry name" value="ESTERASE YHET-RELATED"/>
    <property type="match status" value="1"/>
</dbReference>
<dbReference type="InterPro" id="IPR029058">
    <property type="entry name" value="AB_hydrolase_fold"/>
</dbReference>
<dbReference type="Proteomes" id="UP000568664">
    <property type="component" value="Unassembled WGS sequence"/>
</dbReference>
<accession>A0A7Y0LC79</accession>
<keyword evidence="4" id="KW-0378">Hydrolase</keyword>
<feature type="active site" description="Charge relay system" evidence="2">
    <location>
        <position position="295"/>
    </location>
</feature>
<dbReference type="GO" id="GO:0034338">
    <property type="term" value="F:short-chain carboxylesterase activity"/>
    <property type="evidence" value="ECO:0007669"/>
    <property type="project" value="TreeGrafter"/>
</dbReference>
<dbReference type="RefSeq" id="WP_169073725.1">
    <property type="nucleotide sequence ID" value="NZ_JABBXH010000001.1"/>
</dbReference>
<gene>
    <name evidence="4" type="ORF">HII17_02470</name>
</gene>
<name>A0A7Y0LC79_9GAMM</name>
<dbReference type="InterPro" id="IPR012020">
    <property type="entry name" value="ABHD4"/>
</dbReference>
<dbReference type="NCBIfam" id="NF008218">
    <property type="entry name" value="PRK10985.1"/>
    <property type="match status" value="1"/>
</dbReference>
<feature type="domain" description="AB hydrolase-1" evidence="3">
    <location>
        <begin position="62"/>
        <end position="300"/>
    </location>
</feature>
<evidence type="ECO:0000256" key="1">
    <source>
        <dbReference type="ARBA" id="ARBA00010884"/>
    </source>
</evidence>
<dbReference type="InterPro" id="IPR000073">
    <property type="entry name" value="AB_hydrolase_1"/>
</dbReference>
<organism evidence="4 5">
    <name type="scientific">Thalassotalea algicola</name>
    <dbReference type="NCBI Taxonomy" id="2716224"/>
    <lineage>
        <taxon>Bacteria</taxon>
        <taxon>Pseudomonadati</taxon>
        <taxon>Pseudomonadota</taxon>
        <taxon>Gammaproteobacteria</taxon>
        <taxon>Alteromonadales</taxon>
        <taxon>Colwelliaceae</taxon>
        <taxon>Thalassotalea</taxon>
    </lineage>
</organism>
<dbReference type="GO" id="GO:0047372">
    <property type="term" value="F:monoacylglycerol lipase activity"/>
    <property type="evidence" value="ECO:0007669"/>
    <property type="project" value="TreeGrafter"/>
</dbReference>
<dbReference type="SUPFAM" id="SSF53474">
    <property type="entry name" value="alpha/beta-Hydrolases"/>
    <property type="match status" value="1"/>
</dbReference>
<evidence type="ECO:0000259" key="3">
    <source>
        <dbReference type="Pfam" id="PF00561"/>
    </source>
</evidence>
<sequence length="323" mass="36263">MIIDSTFKPAWWLRNAHLQTILAKSFKKNQQLSLHQTTLETPDDDFLDLVWTELPESSNTKPIIVILHGLEGSAESHYAKGMLAAIKQQGWIGLLMHFRGCSGRPNRKAQSYHSGDTRDITFISEWLAGLYPDASKAAVGFSLGGNALTRYLAQTPNNPFQTACIICAPLDLSSCSQRISQGSSKIYQKYLVDMLKTSTFEKMEQQLLPDICPDKLAAVDKLWDFDQMVTAPINGFTGAEHYYQQASGKPVMHKINRPCLFIHAADDPFLSHQDIVPNSDLPEHLTFEISEKGGHVGFVTGNNPLKPVFWLEQRVPQYLKQFL</sequence>
<proteinExistence type="inferred from homology"/>
<comment type="similarity">
    <text evidence="1">Belongs to the AB hydrolase superfamily. AB hydrolase 4 family.</text>
</comment>
<protein>
    <submittedName>
        <fullName evidence="4">Hydrolase</fullName>
    </submittedName>
</protein>
<keyword evidence="5" id="KW-1185">Reference proteome</keyword>
<dbReference type="Gene3D" id="3.40.50.1820">
    <property type="entry name" value="alpha/beta hydrolase"/>
    <property type="match status" value="1"/>
</dbReference>
<dbReference type="Pfam" id="PF00561">
    <property type="entry name" value="Abhydrolase_1"/>
    <property type="match status" value="1"/>
</dbReference>
<evidence type="ECO:0000256" key="2">
    <source>
        <dbReference type="PIRSR" id="PIRSR005211-1"/>
    </source>
</evidence>
<feature type="active site" description="Charge relay system" evidence="2">
    <location>
        <position position="267"/>
    </location>
</feature>
<evidence type="ECO:0000313" key="5">
    <source>
        <dbReference type="Proteomes" id="UP000568664"/>
    </source>
</evidence>
<dbReference type="EMBL" id="JABBXH010000001">
    <property type="protein sequence ID" value="NMP30415.1"/>
    <property type="molecule type" value="Genomic_DNA"/>
</dbReference>
<dbReference type="PIRSF" id="PIRSF005211">
    <property type="entry name" value="Ab_hydro_YheT"/>
    <property type="match status" value="1"/>
</dbReference>
<dbReference type="PANTHER" id="PTHR10794">
    <property type="entry name" value="ABHYDROLASE DOMAIN-CONTAINING PROTEIN"/>
    <property type="match status" value="1"/>
</dbReference>
<reference evidence="4 5" key="1">
    <citation type="submission" date="2020-04" db="EMBL/GenBank/DDBJ databases">
        <title>Thalassotalea sp. M1531, isolated from the surface of marine red alga.</title>
        <authorList>
            <person name="Pang L."/>
            <person name="Lu D.-C."/>
        </authorList>
    </citation>
    <scope>NUCLEOTIDE SEQUENCE [LARGE SCALE GENOMIC DNA]</scope>
    <source>
        <strain evidence="4 5">M1531</strain>
    </source>
</reference>
<comment type="caution">
    <text evidence="4">The sequence shown here is derived from an EMBL/GenBank/DDBJ whole genome shotgun (WGS) entry which is preliminary data.</text>
</comment>
<dbReference type="AlphaFoldDB" id="A0A7Y0LC79"/>
<evidence type="ECO:0000313" key="4">
    <source>
        <dbReference type="EMBL" id="NMP30415.1"/>
    </source>
</evidence>